<dbReference type="AlphaFoldDB" id="A0A3B0XJR5"/>
<dbReference type="GO" id="GO:0047444">
    <property type="term" value="F:N-acylneuraminate-9-phosphate synthase activity"/>
    <property type="evidence" value="ECO:0007669"/>
    <property type="project" value="TreeGrafter"/>
</dbReference>
<keyword evidence="3" id="KW-0808">Transferase</keyword>
<dbReference type="SUPFAM" id="SSF51269">
    <property type="entry name" value="AFP III-like domain"/>
    <property type="match status" value="1"/>
</dbReference>
<dbReference type="InterPro" id="IPR013132">
    <property type="entry name" value="PseI/NeuA/B-like_N"/>
</dbReference>
<dbReference type="InterPro" id="IPR013974">
    <property type="entry name" value="SAF"/>
</dbReference>
<proteinExistence type="predicted"/>
<gene>
    <name evidence="3" type="ORF">MNBD_GAMMA11-1564</name>
</gene>
<dbReference type="GO" id="GO:0050462">
    <property type="term" value="F:N-acetylneuraminate synthase activity"/>
    <property type="evidence" value="ECO:0007669"/>
    <property type="project" value="UniProtKB-EC"/>
</dbReference>
<dbReference type="GO" id="GO:0016747">
    <property type="term" value="F:acyltransferase activity, transferring groups other than amino-acyl groups"/>
    <property type="evidence" value="ECO:0007669"/>
    <property type="project" value="InterPro"/>
</dbReference>
<evidence type="ECO:0000259" key="1">
    <source>
        <dbReference type="PROSITE" id="PS50844"/>
    </source>
</evidence>
<dbReference type="InterPro" id="IPR036732">
    <property type="entry name" value="AFP_Neu5c_C_sf"/>
</dbReference>
<dbReference type="Pfam" id="PF03102">
    <property type="entry name" value="NeuB"/>
    <property type="match status" value="1"/>
</dbReference>
<dbReference type="EC" id="2.5.1.56" evidence="3"/>
<dbReference type="InterPro" id="IPR057736">
    <property type="entry name" value="SAF_PseI/NeuA/NeuB"/>
</dbReference>
<dbReference type="PANTHER" id="PTHR42966">
    <property type="entry name" value="N-ACETYLNEURAMINATE SYNTHASE"/>
    <property type="match status" value="1"/>
</dbReference>
<dbReference type="EMBL" id="UOFG01000199">
    <property type="protein sequence ID" value="VAW63367.1"/>
    <property type="molecule type" value="Genomic_DNA"/>
</dbReference>
<sequence>MNKTVYIKQAGTDFFDFFYHLKSEKTNIYWSGHLEKPVKNKLKSWYEEQLKSEYRRIFEVTSENKRVGYLYIDKKNRKTEISYAIKESEMGRGVGTFVVKCAIQYIEDNDYNGYEIVAYVAKKNIASIKILENNFFRPTGLFSRYYFESDARDIDMIEYVYKYGQCLIIAEAGVNHNGSLETARALVDAASYAGADVVKFQTWKTELLVSKGVKQAAYQVENTGLEETQFEMLKKLELSYDDFSELKKYCDRKKILFMSTPDETESADFLLSLQNIFKIGSGELTNIPFLRHIGAYKKNIILSTGMATLGEIEKAVFTLVDAGTEIKNITVLHATTMYPTEMQDVNLNAMKTIKKALKVDVGYSDHTMGFEVPVAAVAMGAKVIEKHFTLSRDMPGPDHRASLEPEELKNMVKAVRNVEVALGDGLKAPRKCELGNRRIVRKAIVAKKNIRKGDFFSEENMTTKRLGKGISSSLWDEVIGLASSYDIGIDEEIRL</sequence>
<dbReference type="SUPFAM" id="SSF51569">
    <property type="entry name" value="Aldolase"/>
    <property type="match status" value="1"/>
</dbReference>
<dbReference type="PROSITE" id="PS50844">
    <property type="entry name" value="AFP_LIKE"/>
    <property type="match status" value="1"/>
</dbReference>
<dbReference type="PANTHER" id="PTHR42966:SF1">
    <property type="entry name" value="SIALIC ACID SYNTHASE"/>
    <property type="match status" value="1"/>
</dbReference>
<dbReference type="InterPro" id="IPR016181">
    <property type="entry name" value="Acyl_CoA_acyltransferase"/>
</dbReference>
<dbReference type="SUPFAM" id="SSF55729">
    <property type="entry name" value="Acyl-CoA N-acyltransferases (Nat)"/>
    <property type="match status" value="1"/>
</dbReference>
<name>A0A3B0XJR5_9ZZZZ</name>
<dbReference type="InterPro" id="IPR051690">
    <property type="entry name" value="PseI-like"/>
</dbReference>
<feature type="domain" description="N-acetyltransferase" evidence="2">
    <location>
        <begin position="5"/>
        <end position="161"/>
    </location>
</feature>
<dbReference type="Gene3D" id="3.40.630.30">
    <property type="match status" value="1"/>
</dbReference>
<dbReference type="Gene3D" id="3.20.20.70">
    <property type="entry name" value="Aldolase class I"/>
    <property type="match status" value="1"/>
</dbReference>
<dbReference type="GO" id="GO:0016051">
    <property type="term" value="P:carbohydrate biosynthetic process"/>
    <property type="evidence" value="ECO:0007669"/>
    <property type="project" value="InterPro"/>
</dbReference>
<dbReference type="InterPro" id="IPR006190">
    <property type="entry name" value="SAF_AFP_Neu5Ac"/>
</dbReference>
<protein>
    <submittedName>
        <fullName evidence="3">N-acetylneuraminate synthase</fullName>
        <ecNumber evidence="3">2.5.1.56</ecNumber>
    </submittedName>
</protein>
<dbReference type="InterPro" id="IPR013785">
    <property type="entry name" value="Aldolase_TIM"/>
</dbReference>
<dbReference type="InterPro" id="IPR000182">
    <property type="entry name" value="GNAT_dom"/>
</dbReference>
<dbReference type="Pfam" id="PF08666">
    <property type="entry name" value="SAF"/>
    <property type="match status" value="1"/>
</dbReference>
<dbReference type="Gene3D" id="3.90.1210.10">
    <property type="entry name" value="Antifreeze-like/N-acetylneuraminic acid synthase C-terminal domain"/>
    <property type="match status" value="1"/>
</dbReference>
<reference evidence="3" key="1">
    <citation type="submission" date="2018-06" db="EMBL/GenBank/DDBJ databases">
        <authorList>
            <person name="Zhirakovskaya E."/>
        </authorList>
    </citation>
    <scope>NUCLEOTIDE SEQUENCE</scope>
</reference>
<dbReference type="Pfam" id="PF13302">
    <property type="entry name" value="Acetyltransf_3"/>
    <property type="match status" value="1"/>
</dbReference>
<dbReference type="NCBIfam" id="TIGR03569">
    <property type="entry name" value="NeuB_NnaB"/>
    <property type="match status" value="1"/>
</dbReference>
<organism evidence="3">
    <name type="scientific">hydrothermal vent metagenome</name>
    <dbReference type="NCBI Taxonomy" id="652676"/>
    <lineage>
        <taxon>unclassified sequences</taxon>
        <taxon>metagenomes</taxon>
        <taxon>ecological metagenomes</taxon>
    </lineage>
</organism>
<evidence type="ECO:0000259" key="2">
    <source>
        <dbReference type="PROSITE" id="PS51186"/>
    </source>
</evidence>
<dbReference type="PROSITE" id="PS51186">
    <property type="entry name" value="GNAT"/>
    <property type="match status" value="1"/>
</dbReference>
<accession>A0A3B0XJR5</accession>
<dbReference type="CDD" id="cd11615">
    <property type="entry name" value="SAF_NeuB_like"/>
    <property type="match status" value="1"/>
</dbReference>
<feature type="domain" description="AFP-like" evidence="1">
    <location>
        <begin position="443"/>
        <end position="495"/>
    </location>
</feature>
<dbReference type="InterPro" id="IPR020007">
    <property type="entry name" value="NeuB/NeuA"/>
</dbReference>
<evidence type="ECO:0000313" key="3">
    <source>
        <dbReference type="EMBL" id="VAW63367.1"/>
    </source>
</evidence>